<comment type="caution">
    <text evidence="9">The sequence shown here is derived from an EMBL/GenBank/DDBJ whole genome shotgun (WGS) entry which is preliminary data.</text>
</comment>
<feature type="domain" description="Flagellar hook-associated protein FlgK helical" evidence="8">
    <location>
        <begin position="85"/>
        <end position="311"/>
    </location>
</feature>
<keyword evidence="9" id="KW-0969">Cilium</keyword>
<evidence type="ECO:0000259" key="7">
    <source>
        <dbReference type="Pfam" id="PF06429"/>
    </source>
</evidence>
<dbReference type="RefSeq" id="WP_306409877.1">
    <property type="nucleotide sequence ID" value="NZ_JANFPI010000001.1"/>
</dbReference>
<sequence length="480" mass="50083">MSLASTLNTTKSIFNNTSAQSAVVSTNIQNASNPDYNKRSATTSVNIYSGAVILSTERAQNSALLKQVLNSTSVDSAQQELVSTMDQISALLGGDSYSLSPSTYLATFRDTLTTYAETPSDITLAQSVVAAAQDVANSLNNMSDGVQSLRVEADNEIATQVATLNSLLAEFKVANDAVIKATATGQDPNSAIDKREALVKQISGIIGVSTYVRSGNDMALYTSAGTTLFETVPRNVSFSASVAFAAGGEGNGIYIDGVKVDAGDGASTTARGSLQALLQLRDNVLPTIQDQLDETARGLISLFAETDASGDRIAGLFTTKTGAAVDFDTAEIITGLASSITVSSTAASSPFTLRDGNISGESVNDDDASGFSDLLRDYLSAFDAPIDFDGAAKLGTNVTLLDYATDTVGWIEEFRSSATTASETTGAMLVRASEAYSNNTGVNLDEELILLLDIEQSYKAASKLLSTIDEMLKALMAATG</sequence>
<dbReference type="Proteomes" id="UP001208771">
    <property type="component" value="Unassembled WGS sequence"/>
</dbReference>
<dbReference type="PANTHER" id="PTHR30033">
    <property type="entry name" value="FLAGELLAR HOOK-ASSOCIATED PROTEIN 1"/>
    <property type="match status" value="1"/>
</dbReference>
<dbReference type="PANTHER" id="PTHR30033:SF1">
    <property type="entry name" value="FLAGELLAR HOOK-ASSOCIATED PROTEIN 1"/>
    <property type="match status" value="1"/>
</dbReference>
<evidence type="ECO:0000256" key="3">
    <source>
        <dbReference type="ARBA" id="ARBA00009677"/>
    </source>
</evidence>
<evidence type="ECO:0000256" key="4">
    <source>
        <dbReference type="ARBA" id="ARBA00016244"/>
    </source>
</evidence>
<keyword evidence="11" id="KW-1185">Reference proteome</keyword>
<dbReference type="GO" id="GO:0005198">
    <property type="term" value="F:structural molecule activity"/>
    <property type="evidence" value="ECO:0007669"/>
    <property type="project" value="InterPro"/>
</dbReference>
<dbReference type="GO" id="GO:0005576">
    <property type="term" value="C:extracellular region"/>
    <property type="evidence" value="ECO:0007669"/>
    <property type="project" value="UniProtKB-SubCell"/>
</dbReference>
<organism evidence="9 11">
    <name type="scientific">Ectorhizobium quercum</name>
    <dbReference type="NCBI Taxonomy" id="2965071"/>
    <lineage>
        <taxon>Bacteria</taxon>
        <taxon>Pseudomonadati</taxon>
        <taxon>Pseudomonadota</taxon>
        <taxon>Alphaproteobacteria</taxon>
        <taxon>Hyphomicrobiales</taxon>
        <taxon>Rhizobiaceae</taxon>
        <taxon>Ectorhizobium</taxon>
    </lineage>
</organism>
<evidence type="ECO:0000313" key="10">
    <source>
        <dbReference type="EMBL" id="MCX8998837.1"/>
    </source>
</evidence>
<evidence type="ECO:0000256" key="2">
    <source>
        <dbReference type="ARBA" id="ARBA00004613"/>
    </source>
</evidence>
<evidence type="ECO:0000313" key="11">
    <source>
        <dbReference type="Proteomes" id="UP001208771"/>
    </source>
</evidence>
<evidence type="ECO:0000256" key="5">
    <source>
        <dbReference type="ARBA" id="ARBA00022525"/>
    </source>
</evidence>
<dbReference type="GO" id="GO:0009424">
    <property type="term" value="C:bacterial-type flagellum hook"/>
    <property type="evidence" value="ECO:0007669"/>
    <property type="project" value="InterPro"/>
</dbReference>
<dbReference type="NCBIfam" id="TIGR02492">
    <property type="entry name" value="flgK_ends"/>
    <property type="match status" value="1"/>
</dbReference>
<dbReference type="Pfam" id="PF22638">
    <property type="entry name" value="FlgK_D1"/>
    <property type="match status" value="1"/>
</dbReference>
<dbReference type="InterPro" id="IPR002371">
    <property type="entry name" value="FlgK"/>
</dbReference>
<evidence type="ECO:0000256" key="6">
    <source>
        <dbReference type="ARBA" id="ARBA00023143"/>
    </source>
</evidence>
<keyword evidence="9" id="KW-0966">Cell projection</keyword>
<keyword evidence="5" id="KW-0964">Secreted</keyword>
<comment type="subcellular location">
    <subcellularLocation>
        <location evidence="1">Bacterial flagellum</location>
    </subcellularLocation>
    <subcellularLocation>
        <location evidence="2">Secreted</location>
    </subcellularLocation>
</comment>
<evidence type="ECO:0000259" key="8">
    <source>
        <dbReference type="Pfam" id="PF22638"/>
    </source>
</evidence>
<dbReference type="GO" id="GO:0044780">
    <property type="term" value="P:bacterial-type flagellum assembly"/>
    <property type="evidence" value="ECO:0007669"/>
    <property type="project" value="InterPro"/>
</dbReference>
<dbReference type="InterPro" id="IPR053927">
    <property type="entry name" value="FlgK_helical"/>
</dbReference>
<feature type="domain" description="Flagellar basal-body/hook protein C-terminal" evidence="7">
    <location>
        <begin position="436"/>
        <end position="476"/>
    </location>
</feature>
<gene>
    <name evidence="9" type="primary">flgK</name>
    <name evidence="9" type="ORF">NOF55_03305</name>
    <name evidence="10" type="ORF">NOF55_17120</name>
</gene>
<dbReference type="EMBL" id="JANFPI010000001">
    <property type="protein sequence ID" value="MCX8996124.1"/>
    <property type="molecule type" value="Genomic_DNA"/>
</dbReference>
<comment type="similarity">
    <text evidence="3">Belongs to the flagella basal body rod proteins family.</text>
</comment>
<name>A0AAE3MWF3_9HYPH</name>
<evidence type="ECO:0000313" key="9">
    <source>
        <dbReference type="EMBL" id="MCX8996124.1"/>
    </source>
</evidence>
<dbReference type="Pfam" id="PF06429">
    <property type="entry name" value="Flg_bbr_C"/>
    <property type="match status" value="1"/>
</dbReference>
<dbReference type="InterPro" id="IPR010930">
    <property type="entry name" value="Flg_bb/hook_C_dom"/>
</dbReference>
<dbReference type="EMBL" id="JANFPI010000005">
    <property type="protein sequence ID" value="MCX8998837.1"/>
    <property type="molecule type" value="Genomic_DNA"/>
</dbReference>
<protein>
    <recommendedName>
        <fullName evidence="4">Flagellar hook-associated protein 1</fullName>
    </recommendedName>
</protein>
<proteinExistence type="inferred from homology"/>
<reference evidence="9" key="1">
    <citation type="submission" date="2022-07" db="EMBL/GenBank/DDBJ databases">
        <title>Ectorhizobium quercum gen.nov., sp. nov.</title>
        <authorList>
            <person name="Ma T."/>
            <person name="Li Y."/>
        </authorList>
    </citation>
    <scope>NUCLEOTIDE SEQUENCE</scope>
    <source>
        <strain evidence="9">BDR2-2</strain>
    </source>
</reference>
<accession>A0AAE3MWF3</accession>
<dbReference type="SUPFAM" id="SSF64518">
    <property type="entry name" value="Phase 1 flagellin"/>
    <property type="match status" value="1"/>
</dbReference>
<evidence type="ECO:0000256" key="1">
    <source>
        <dbReference type="ARBA" id="ARBA00004365"/>
    </source>
</evidence>
<keyword evidence="9" id="KW-0282">Flagellum</keyword>
<dbReference type="AlphaFoldDB" id="A0AAE3MWF3"/>
<keyword evidence="6" id="KW-0975">Bacterial flagellum</keyword>